<sequence length="418" mass="46820">MLLSLSALSVMGASSAPQCPTVGNLWETVWPAQMDPSSQLLLLVDTHLVPGDTLSLDLYLDKQWECATAVVLSNSQYFDFLSEVSAGHTDVGRYHSAFWRQSFCGHLRADVPISTWYPSVYHIGLLNLDRETIWVRGSVSFTVGHDASLVPLHIPVVLALEALAFFLLLVVGSVFVAVDTHYRCCFFYVLGSCVLCKTVSLCSMWHFVTSLPQGSSAAWGRHWVIFFADAHGVLQTTMLMFLSLGWQIVRADLSHIELRLASVVLGCCMFLCWTMASCDREVPPLDVTHQHDLNFALMLYFAKVTCCSGSLLSLNVHLQGLAVEIFETRVAESTCRSLAKLCMKQKVCTRLRHLFLVAIMELLFRPCIMVAFSNRSRARWFSEAFDSAFQGAFYVVLAWLIMLLPQQSMPLERFFASV</sequence>
<evidence type="ECO:0000256" key="2">
    <source>
        <dbReference type="SAM" id="SignalP"/>
    </source>
</evidence>
<evidence type="ECO:0008006" key="4">
    <source>
        <dbReference type="Google" id="ProtNLM"/>
    </source>
</evidence>
<keyword evidence="1" id="KW-0472">Membrane</keyword>
<feature type="transmembrane region" description="Helical" evidence="1">
    <location>
        <begin position="296"/>
        <end position="316"/>
    </location>
</feature>
<evidence type="ECO:0000256" key="1">
    <source>
        <dbReference type="SAM" id="Phobius"/>
    </source>
</evidence>
<keyword evidence="1" id="KW-1133">Transmembrane helix</keyword>
<proteinExistence type="predicted"/>
<keyword evidence="2" id="KW-0732">Signal</keyword>
<feature type="transmembrane region" description="Helical" evidence="1">
    <location>
        <begin position="156"/>
        <end position="178"/>
    </location>
</feature>
<feature type="chain" id="PRO_5030532378" description="Intimal thickness related receptor IRP domain-containing protein" evidence="2">
    <location>
        <begin position="16"/>
        <end position="418"/>
    </location>
</feature>
<protein>
    <recommendedName>
        <fullName evidence="4">Intimal thickness related receptor IRP domain-containing protein</fullName>
    </recommendedName>
</protein>
<feature type="transmembrane region" description="Helical" evidence="1">
    <location>
        <begin position="258"/>
        <end position="276"/>
    </location>
</feature>
<reference evidence="3" key="1">
    <citation type="submission" date="2021-01" db="EMBL/GenBank/DDBJ databases">
        <authorList>
            <person name="Corre E."/>
            <person name="Pelletier E."/>
            <person name="Niang G."/>
            <person name="Scheremetjew M."/>
            <person name="Finn R."/>
            <person name="Kale V."/>
            <person name="Holt S."/>
            <person name="Cochrane G."/>
            <person name="Meng A."/>
            <person name="Brown T."/>
            <person name="Cohen L."/>
        </authorList>
    </citation>
    <scope>NUCLEOTIDE SEQUENCE</scope>
</reference>
<evidence type="ECO:0000313" key="3">
    <source>
        <dbReference type="EMBL" id="CAD8833536.1"/>
    </source>
</evidence>
<dbReference type="AlphaFoldDB" id="A0A7S0ZV79"/>
<feature type="signal peptide" evidence="2">
    <location>
        <begin position="1"/>
        <end position="15"/>
    </location>
</feature>
<feature type="transmembrane region" description="Helical" evidence="1">
    <location>
        <begin position="185"/>
        <end position="208"/>
    </location>
</feature>
<accession>A0A7S0ZV79</accession>
<dbReference type="EMBL" id="HBFQ01011246">
    <property type="protein sequence ID" value="CAD8833536.1"/>
    <property type="molecule type" value="Transcribed_RNA"/>
</dbReference>
<keyword evidence="1" id="KW-0812">Transmembrane</keyword>
<gene>
    <name evidence="3" type="ORF">NSCI0253_LOCUS7884</name>
</gene>
<name>A0A7S0ZV79_NOCSC</name>
<organism evidence="3">
    <name type="scientific">Noctiluca scintillans</name>
    <name type="common">Sea sparkle</name>
    <name type="synonym">Red tide dinoflagellate</name>
    <dbReference type="NCBI Taxonomy" id="2966"/>
    <lineage>
        <taxon>Eukaryota</taxon>
        <taxon>Sar</taxon>
        <taxon>Alveolata</taxon>
        <taxon>Dinophyceae</taxon>
        <taxon>Noctilucales</taxon>
        <taxon>Noctilucaceae</taxon>
        <taxon>Noctiluca</taxon>
    </lineage>
</organism>
<feature type="transmembrane region" description="Helical" evidence="1">
    <location>
        <begin position="223"/>
        <end position="246"/>
    </location>
</feature>
<feature type="transmembrane region" description="Helical" evidence="1">
    <location>
        <begin position="384"/>
        <end position="404"/>
    </location>
</feature>
<feature type="transmembrane region" description="Helical" evidence="1">
    <location>
        <begin position="353"/>
        <end position="372"/>
    </location>
</feature>